<reference evidence="3" key="1">
    <citation type="submission" date="2021-02" db="EMBL/GenBank/DDBJ databases">
        <authorList>
            <person name="Nowell W R."/>
        </authorList>
    </citation>
    <scope>NUCLEOTIDE SEQUENCE</scope>
</reference>
<accession>A0A819R4M5</accession>
<organism evidence="3 4">
    <name type="scientific">Adineta steineri</name>
    <dbReference type="NCBI Taxonomy" id="433720"/>
    <lineage>
        <taxon>Eukaryota</taxon>
        <taxon>Metazoa</taxon>
        <taxon>Spiralia</taxon>
        <taxon>Gnathifera</taxon>
        <taxon>Rotifera</taxon>
        <taxon>Eurotatoria</taxon>
        <taxon>Bdelloidea</taxon>
        <taxon>Adinetida</taxon>
        <taxon>Adinetidae</taxon>
        <taxon>Adineta</taxon>
    </lineage>
</organism>
<dbReference type="SUPFAM" id="SSF54001">
    <property type="entry name" value="Cysteine proteinases"/>
    <property type="match status" value="1"/>
</dbReference>
<dbReference type="EMBL" id="CAJOBB010003456">
    <property type="protein sequence ID" value="CAF4041690.1"/>
    <property type="molecule type" value="Genomic_DNA"/>
</dbReference>
<name>A0A819R4M5_9BILA</name>
<evidence type="ECO:0000256" key="1">
    <source>
        <dbReference type="SAM" id="MobiDB-lite"/>
    </source>
</evidence>
<evidence type="ECO:0000313" key="3">
    <source>
        <dbReference type="EMBL" id="CAF4041690.1"/>
    </source>
</evidence>
<dbReference type="Gene3D" id="3.90.70.10">
    <property type="entry name" value="Cysteine proteinases"/>
    <property type="match status" value="1"/>
</dbReference>
<dbReference type="InterPro" id="IPR038765">
    <property type="entry name" value="Papain-like_cys_pep_sf"/>
</dbReference>
<evidence type="ECO:0000313" key="2">
    <source>
        <dbReference type="EMBL" id="CAF1348938.1"/>
    </source>
</evidence>
<feature type="compositionally biased region" description="Polar residues" evidence="1">
    <location>
        <begin position="27"/>
        <end position="51"/>
    </location>
</feature>
<dbReference type="Proteomes" id="UP000663868">
    <property type="component" value="Unassembled WGS sequence"/>
</dbReference>
<dbReference type="EMBL" id="CAJNOE010000866">
    <property type="protein sequence ID" value="CAF1348938.1"/>
    <property type="molecule type" value="Genomic_DNA"/>
</dbReference>
<gene>
    <name evidence="2" type="ORF">IZO911_LOCUS36661</name>
    <name evidence="3" type="ORF">KXQ929_LOCUS30959</name>
</gene>
<dbReference type="Proteomes" id="UP000663860">
    <property type="component" value="Unassembled WGS sequence"/>
</dbReference>
<feature type="region of interest" description="Disordered" evidence="1">
    <location>
        <begin position="19"/>
        <end position="51"/>
    </location>
</feature>
<dbReference type="AlphaFoldDB" id="A0A819R4M5"/>
<comment type="caution">
    <text evidence="3">The sequence shown here is derived from an EMBL/GenBank/DDBJ whole genome shotgun (WGS) entry which is preliminary data.</text>
</comment>
<evidence type="ECO:0000313" key="4">
    <source>
        <dbReference type="Proteomes" id="UP000663868"/>
    </source>
</evidence>
<sequence>MGYRICTSRGTQFRKVHSGEMGHCTPKQGTVGNPGQRSHSSTSLSTDTALESTDNQTILPASDIQKHIKKKLATLNNNDPYDFNKSLSNSTPSLSITPLRNYPDNIITTSSSSKGGTSTFKTGVDDLFPILIDIYSQPQNRKRACSIDSDLEITSPLKRSRELLATSMTMTVNVSISHVASLLSTNDIALTWRSIQSRGVGLSNNGTRDKNLCFINAVVQGLAHTPALVQWLISEQHKLKNCKITSDDRFCSVCHLSRIVVSIHEPSQNMSSAFRELSVASAHHLFRNTTELSNTFIPGR</sequence>
<proteinExistence type="predicted"/>
<protein>
    <submittedName>
        <fullName evidence="3">Uncharacterized protein</fullName>
    </submittedName>
</protein>